<dbReference type="EMBL" id="KZ665055">
    <property type="protein sequence ID" value="PPS01776.1"/>
    <property type="molecule type" value="Genomic_DNA"/>
</dbReference>
<accession>A0A2P5XEJ5</accession>
<dbReference type="Proteomes" id="UP000239757">
    <property type="component" value="Unassembled WGS sequence"/>
</dbReference>
<evidence type="ECO:0000313" key="1">
    <source>
        <dbReference type="EMBL" id="PPS01776.1"/>
    </source>
</evidence>
<reference evidence="1 2" key="1">
    <citation type="submission" date="2015-01" db="EMBL/GenBank/DDBJ databases">
        <title>Genome of allotetraploid Gossypium barbadense reveals genomic plasticity and fiber elongation in cotton evolution.</title>
        <authorList>
            <person name="Chen X."/>
            <person name="Liu X."/>
            <person name="Zhao B."/>
            <person name="Zheng H."/>
            <person name="Hu Y."/>
            <person name="Lu G."/>
            <person name="Yang C."/>
            <person name="Chen J."/>
            <person name="Shan C."/>
            <person name="Zhang L."/>
            <person name="Zhou Y."/>
            <person name="Wang L."/>
            <person name="Guo W."/>
            <person name="Bai Y."/>
            <person name="Ruan J."/>
            <person name="Shangguan X."/>
            <person name="Mao Y."/>
            <person name="Jiang J."/>
            <person name="Zhu Y."/>
            <person name="Lei J."/>
            <person name="Kang H."/>
            <person name="Chen S."/>
            <person name="He X."/>
            <person name="Wang R."/>
            <person name="Wang Y."/>
            <person name="Chen J."/>
            <person name="Wang L."/>
            <person name="Yu S."/>
            <person name="Wang B."/>
            <person name="Wei J."/>
            <person name="Song S."/>
            <person name="Lu X."/>
            <person name="Gao Z."/>
            <person name="Gu W."/>
            <person name="Deng X."/>
            <person name="Ma D."/>
            <person name="Wang S."/>
            <person name="Liang W."/>
            <person name="Fang L."/>
            <person name="Cai C."/>
            <person name="Zhu X."/>
            <person name="Zhou B."/>
            <person name="Zhang Y."/>
            <person name="Chen Z."/>
            <person name="Xu S."/>
            <person name="Zhu R."/>
            <person name="Wang S."/>
            <person name="Zhang T."/>
            <person name="Zhao G."/>
        </authorList>
    </citation>
    <scope>NUCLEOTIDE SEQUENCE [LARGE SCALE GENOMIC DNA]</scope>
    <source>
        <strain evidence="2">cv. Xinhai21</strain>
        <tissue evidence="1">Leaf</tissue>
    </source>
</reference>
<evidence type="ECO:0000313" key="2">
    <source>
        <dbReference type="Proteomes" id="UP000239757"/>
    </source>
</evidence>
<sequence>MFGGALWAIWSDRNKIVHEKQSKTGRKIADDLLCYLVEIDKSELDGPTRISANDQWIPPHGELIKVNFDGAFDKDCFQSCFGIVARNAGGRVLVSRTVLHENVASAFAAEAL</sequence>
<organism evidence="1 2">
    <name type="scientific">Gossypium barbadense</name>
    <name type="common">Sea Island cotton</name>
    <name type="synonym">Hibiscus barbadensis</name>
    <dbReference type="NCBI Taxonomy" id="3634"/>
    <lineage>
        <taxon>Eukaryota</taxon>
        <taxon>Viridiplantae</taxon>
        <taxon>Streptophyta</taxon>
        <taxon>Embryophyta</taxon>
        <taxon>Tracheophyta</taxon>
        <taxon>Spermatophyta</taxon>
        <taxon>Magnoliopsida</taxon>
        <taxon>eudicotyledons</taxon>
        <taxon>Gunneridae</taxon>
        <taxon>Pentapetalae</taxon>
        <taxon>rosids</taxon>
        <taxon>malvids</taxon>
        <taxon>Malvales</taxon>
        <taxon>Malvaceae</taxon>
        <taxon>Malvoideae</taxon>
        <taxon>Gossypium</taxon>
    </lineage>
</organism>
<protein>
    <recommendedName>
        <fullName evidence="3">RNase H type-1 domain-containing protein</fullName>
    </recommendedName>
</protein>
<dbReference type="OrthoDB" id="999700at2759"/>
<name>A0A2P5XEJ5_GOSBA</name>
<proteinExistence type="predicted"/>
<evidence type="ECO:0008006" key="3">
    <source>
        <dbReference type="Google" id="ProtNLM"/>
    </source>
</evidence>
<gene>
    <name evidence="1" type="ORF">GOBAR_AA18884</name>
</gene>
<dbReference type="AlphaFoldDB" id="A0A2P5XEJ5"/>